<gene>
    <name evidence="2" type="ORF">RDI58_013975</name>
</gene>
<accession>A0AAN8TLY7</accession>
<dbReference type="EMBL" id="JBANQN010000005">
    <property type="protein sequence ID" value="KAK6790175.1"/>
    <property type="molecule type" value="Genomic_DNA"/>
</dbReference>
<reference evidence="2 3" key="1">
    <citation type="submission" date="2024-02" db="EMBL/GenBank/DDBJ databases">
        <title>de novo genome assembly of Solanum bulbocastanum strain 11H21.</title>
        <authorList>
            <person name="Hosaka A.J."/>
        </authorList>
    </citation>
    <scope>NUCLEOTIDE SEQUENCE [LARGE SCALE GENOMIC DNA]</scope>
    <source>
        <tissue evidence="2">Young leaves</tissue>
    </source>
</reference>
<comment type="caution">
    <text evidence="2">The sequence shown here is derived from an EMBL/GenBank/DDBJ whole genome shotgun (WGS) entry which is preliminary data.</text>
</comment>
<dbReference type="Proteomes" id="UP001371456">
    <property type="component" value="Unassembled WGS sequence"/>
</dbReference>
<evidence type="ECO:0000313" key="3">
    <source>
        <dbReference type="Proteomes" id="UP001371456"/>
    </source>
</evidence>
<feature type="transmembrane region" description="Helical" evidence="1">
    <location>
        <begin position="55"/>
        <end position="77"/>
    </location>
</feature>
<feature type="transmembrane region" description="Helical" evidence="1">
    <location>
        <begin position="12"/>
        <end position="35"/>
    </location>
</feature>
<sequence>MYKILILSLQRIHVFTYYVVLVMDFSSDFLFVILMSFSCYGTPQHEYQYIFPFRYLDYVILLLDLDMTQLLMTIRYLQFTTANHKHNVEF</sequence>
<protein>
    <submittedName>
        <fullName evidence="2">Uncharacterized protein</fullName>
    </submittedName>
</protein>
<keyword evidence="1" id="KW-1133">Transmembrane helix</keyword>
<keyword evidence="3" id="KW-1185">Reference proteome</keyword>
<keyword evidence="1" id="KW-0812">Transmembrane</keyword>
<evidence type="ECO:0000256" key="1">
    <source>
        <dbReference type="SAM" id="Phobius"/>
    </source>
</evidence>
<evidence type="ECO:0000313" key="2">
    <source>
        <dbReference type="EMBL" id="KAK6790175.1"/>
    </source>
</evidence>
<organism evidence="2 3">
    <name type="scientific">Solanum bulbocastanum</name>
    <name type="common">Wild potato</name>
    <dbReference type="NCBI Taxonomy" id="147425"/>
    <lineage>
        <taxon>Eukaryota</taxon>
        <taxon>Viridiplantae</taxon>
        <taxon>Streptophyta</taxon>
        <taxon>Embryophyta</taxon>
        <taxon>Tracheophyta</taxon>
        <taxon>Spermatophyta</taxon>
        <taxon>Magnoliopsida</taxon>
        <taxon>eudicotyledons</taxon>
        <taxon>Gunneridae</taxon>
        <taxon>Pentapetalae</taxon>
        <taxon>asterids</taxon>
        <taxon>lamiids</taxon>
        <taxon>Solanales</taxon>
        <taxon>Solanaceae</taxon>
        <taxon>Solanoideae</taxon>
        <taxon>Solaneae</taxon>
        <taxon>Solanum</taxon>
    </lineage>
</organism>
<dbReference type="AlphaFoldDB" id="A0AAN8TLY7"/>
<keyword evidence="1" id="KW-0472">Membrane</keyword>
<proteinExistence type="predicted"/>
<name>A0AAN8TLY7_SOLBU</name>